<accession>A0A3B1BWU3</accession>
<proteinExistence type="predicted"/>
<gene>
    <name evidence="4" type="ORF">MNBD_IGNAVI01-532</name>
</gene>
<keyword evidence="1 4" id="KW-0560">Oxidoreductase</keyword>
<protein>
    <submittedName>
        <fullName evidence="4">Alcohol dehydrogenase</fullName>
        <ecNumber evidence="4">1.1.1.1</ecNumber>
    </submittedName>
</protein>
<name>A0A3B1BWU3_9ZZZZ</name>
<dbReference type="FunFam" id="3.40.50.1970:FF:000003">
    <property type="entry name" value="Alcohol dehydrogenase, iron-containing"/>
    <property type="match status" value="1"/>
</dbReference>
<dbReference type="InterPro" id="IPR039697">
    <property type="entry name" value="Alcohol_dehydrogenase_Fe"/>
</dbReference>
<evidence type="ECO:0000313" key="4">
    <source>
        <dbReference type="EMBL" id="VAX18971.1"/>
    </source>
</evidence>
<dbReference type="EC" id="1.1.1.1" evidence="4"/>
<dbReference type="Gene3D" id="3.40.50.1970">
    <property type="match status" value="1"/>
</dbReference>
<feature type="domain" description="Fe-containing alcohol dehydrogenase-like C-terminal" evidence="3">
    <location>
        <begin position="194"/>
        <end position="381"/>
    </location>
</feature>
<dbReference type="InterPro" id="IPR056798">
    <property type="entry name" value="ADH_Fe_C"/>
</dbReference>
<evidence type="ECO:0000256" key="1">
    <source>
        <dbReference type="ARBA" id="ARBA00023002"/>
    </source>
</evidence>
<organism evidence="4">
    <name type="scientific">hydrothermal vent metagenome</name>
    <dbReference type="NCBI Taxonomy" id="652676"/>
    <lineage>
        <taxon>unclassified sequences</taxon>
        <taxon>metagenomes</taxon>
        <taxon>ecological metagenomes</taxon>
    </lineage>
</organism>
<dbReference type="Pfam" id="PF25137">
    <property type="entry name" value="ADH_Fe_C"/>
    <property type="match status" value="1"/>
</dbReference>
<feature type="domain" description="Alcohol dehydrogenase iron-type/glycerol dehydrogenase GldA" evidence="2">
    <location>
        <begin position="11"/>
        <end position="183"/>
    </location>
</feature>
<dbReference type="GO" id="GO:0046872">
    <property type="term" value="F:metal ion binding"/>
    <property type="evidence" value="ECO:0007669"/>
    <property type="project" value="InterPro"/>
</dbReference>
<dbReference type="InterPro" id="IPR001670">
    <property type="entry name" value="ADH_Fe/GldA"/>
</dbReference>
<dbReference type="EMBL" id="UOGD01000123">
    <property type="protein sequence ID" value="VAX18971.1"/>
    <property type="molecule type" value="Genomic_DNA"/>
</dbReference>
<dbReference type="Pfam" id="PF00465">
    <property type="entry name" value="Fe-ADH"/>
    <property type="match status" value="1"/>
</dbReference>
<dbReference type="PROSITE" id="PS00913">
    <property type="entry name" value="ADH_IRON_1"/>
    <property type="match status" value="1"/>
</dbReference>
<dbReference type="PANTHER" id="PTHR11496:SF83">
    <property type="entry name" value="HYDROXYACID-OXOACID TRANSHYDROGENASE, MITOCHONDRIAL"/>
    <property type="match status" value="1"/>
</dbReference>
<dbReference type="Gene3D" id="1.20.1090.10">
    <property type="entry name" value="Dehydroquinate synthase-like - alpha domain"/>
    <property type="match status" value="1"/>
</dbReference>
<dbReference type="InterPro" id="IPR018211">
    <property type="entry name" value="ADH_Fe_CS"/>
</dbReference>
<evidence type="ECO:0000259" key="3">
    <source>
        <dbReference type="Pfam" id="PF25137"/>
    </source>
</evidence>
<dbReference type="SUPFAM" id="SSF56796">
    <property type="entry name" value="Dehydroquinate synthase-like"/>
    <property type="match status" value="1"/>
</dbReference>
<dbReference type="PANTHER" id="PTHR11496">
    <property type="entry name" value="ALCOHOL DEHYDROGENASE"/>
    <property type="match status" value="1"/>
</dbReference>
<dbReference type="AlphaFoldDB" id="A0A3B1BWU3"/>
<dbReference type="FunFam" id="1.20.1090.10:FF:000001">
    <property type="entry name" value="Aldehyde-alcohol dehydrogenase"/>
    <property type="match status" value="1"/>
</dbReference>
<reference evidence="4" key="1">
    <citation type="submission" date="2018-06" db="EMBL/GenBank/DDBJ databases">
        <authorList>
            <person name="Zhirakovskaya E."/>
        </authorList>
    </citation>
    <scope>NUCLEOTIDE SEQUENCE</scope>
</reference>
<sequence length="383" mass="41503">MPLSRHTYSFPTRMEYGPGALADLPKIIMGEGLSTGLLVTDQGIESIGLADKLRKHFADEDITIHSYSDVVSNPTEQNVVDGTKIFKENSCEFIVSLGGGSPIDVGKTIKVTAVHDEPLELLDDTKGGDKYIVNEMPPFYAIPTTAGTGSEVGRSSVITVKSTNKKTIIFSPKMMPDIAVLDPEITLSLPPKLTAATGVDAFVHNLEAYIMDVFHPFADGLAKEGIYRCFKYLPIVVEDGNNVAARGEMLMASAMGATAFQKGLGINHSIAHALSVFYNTHHGLANAAVLVEVMKYNITDEKVNQKMAALGTLLNTENDAMAVIIEIEKWLKKVGMPTDLKEIGIKVEDIDGIEEYAMGDPCRPLNPKPVVKGDVKQIIENLL</sequence>
<evidence type="ECO:0000259" key="2">
    <source>
        <dbReference type="Pfam" id="PF00465"/>
    </source>
</evidence>
<dbReference type="CDD" id="cd14861">
    <property type="entry name" value="Fe-ADH-like"/>
    <property type="match status" value="1"/>
</dbReference>
<dbReference type="GO" id="GO:0004022">
    <property type="term" value="F:alcohol dehydrogenase (NAD+) activity"/>
    <property type="evidence" value="ECO:0007669"/>
    <property type="project" value="UniProtKB-EC"/>
</dbReference>